<keyword evidence="2" id="KW-1185">Reference proteome</keyword>
<gene>
    <name evidence="1" type="ORF">M5X09_08690</name>
</gene>
<sequence length="55" mass="5646">MSQLLTGSVQTNGKGQAAHLVPNSAQAGEKGVSRWLAFKLSGQNGPFLIAPSPVV</sequence>
<dbReference type="GeneID" id="77001230"/>
<organism evidence="1 2">
    <name type="scientific">Paenibacillus apiarius</name>
    <dbReference type="NCBI Taxonomy" id="46240"/>
    <lineage>
        <taxon>Bacteria</taxon>
        <taxon>Bacillati</taxon>
        <taxon>Bacillota</taxon>
        <taxon>Bacilli</taxon>
        <taxon>Bacillales</taxon>
        <taxon>Paenibacillaceae</taxon>
        <taxon>Paenibacillus</taxon>
    </lineage>
</organism>
<dbReference type="Proteomes" id="UP001207626">
    <property type="component" value="Unassembled WGS sequence"/>
</dbReference>
<comment type="caution">
    <text evidence="1">The sequence shown here is derived from an EMBL/GenBank/DDBJ whole genome shotgun (WGS) entry which is preliminary data.</text>
</comment>
<protein>
    <submittedName>
        <fullName evidence="1">Uncharacterized protein</fullName>
    </submittedName>
</protein>
<dbReference type="RefSeq" id="WP_176392790.1">
    <property type="nucleotide sequence ID" value="NZ_JAFFHZ010000001.1"/>
</dbReference>
<dbReference type="EMBL" id="JAMDLW010000010">
    <property type="protein sequence ID" value="MCY9519757.1"/>
    <property type="molecule type" value="Genomic_DNA"/>
</dbReference>
<accession>A0ABT4DQW9</accession>
<reference evidence="1 2" key="1">
    <citation type="submission" date="2022-05" db="EMBL/GenBank/DDBJ databases">
        <title>Genome Sequencing of Bee-Associated Microbes.</title>
        <authorList>
            <person name="Dunlap C."/>
        </authorList>
    </citation>
    <scope>NUCLEOTIDE SEQUENCE [LARGE SCALE GENOMIC DNA]</scope>
    <source>
        <strain evidence="1 2">NRRL NRS-1438</strain>
    </source>
</reference>
<evidence type="ECO:0000313" key="1">
    <source>
        <dbReference type="EMBL" id="MCY9519757.1"/>
    </source>
</evidence>
<name>A0ABT4DQW9_9BACL</name>
<evidence type="ECO:0000313" key="2">
    <source>
        <dbReference type="Proteomes" id="UP001207626"/>
    </source>
</evidence>
<proteinExistence type="predicted"/>